<dbReference type="InterPro" id="IPR016039">
    <property type="entry name" value="Thiolase-like"/>
</dbReference>
<evidence type="ECO:0000259" key="6">
    <source>
        <dbReference type="Pfam" id="PF02803"/>
    </source>
</evidence>
<comment type="caution">
    <text evidence="7">The sequence shown here is derived from an EMBL/GenBank/DDBJ whole genome shotgun (WGS) entry which is preliminary data.</text>
</comment>
<evidence type="ECO:0000313" key="8">
    <source>
        <dbReference type="Proteomes" id="UP001165652"/>
    </source>
</evidence>
<evidence type="ECO:0000256" key="4">
    <source>
        <dbReference type="RuleBase" id="RU003557"/>
    </source>
</evidence>
<dbReference type="InterPro" id="IPR020615">
    <property type="entry name" value="Thiolase_acyl_enz_int_AS"/>
</dbReference>
<evidence type="ECO:0000313" key="7">
    <source>
        <dbReference type="EMBL" id="MDC7787720.1"/>
    </source>
</evidence>
<dbReference type="EMBL" id="JAQQLI010000031">
    <property type="protein sequence ID" value="MDC7787720.1"/>
    <property type="molecule type" value="Genomic_DNA"/>
</dbReference>
<dbReference type="NCBIfam" id="TIGR01930">
    <property type="entry name" value="AcCoA-C-Actrans"/>
    <property type="match status" value="1"/>
</dbReference>
<gene>
    <name evidence="7" type="ORF">PQJ73_18680</name>
</gene>
<dbReference type="InterPro" id="IPR002155">
    <property type="entry name" value="Thiolase"/>
</dbReference>
<reference evidence="7" key="2">
    <citation type="submission" date="2023-02" db="EMBL/GenBank/DDBJ databases">
        <authorList>
            <person name="Rayyan A."/>
            <person name="Meyer T."/>
            <person name="Kyndt J.A."/>
        </authorList>
    </citation>
    <scope>NUCLEOTIDE SEQUENCE</scope>
    <source>
        <strain evidence="7">DSM 9987</strain>
    </source>
</reference>
<dbReference type="InterPro" id="IPR020610">
    <property type="entry name" value="Thiolase_AS"/>
</dbReference>
<evidence type="ECO:0000256" key="3">
    <source>
        <dbReference type="ARBA" id="ARBA00023315"/>
    </source>
</evidence>
<dbReference type="RefSeq" id="WP_272778560.1">
    <property type="nucleotide sequence ID" value="NZ_JAQQLI010000031.1"/>
</dbReference>
<evidence type="ECO:0000256" key="1">
    <source>
        <dbReference type="ARBA" id="ARBA00010982"/>
    </source>
</evidence>
<dbReference type="Gene3D" id="3.40.47.10">
    <property type="match status" value="2"/>
</dbReference>
<dbReference type="PANTHER" id="PTHR18919">
    <property type="entry name" value="ACETYL-COA C-ACYLTRANSFERASE"/>
    <property type="match status" value="1"/>
</dbReference>
<dbReference type="Pfam" id="PF02803">
    <property type="entry name" value="Thiolase_C"/>
    <property type="match status" value="1"/>
</dbReference>
<keyword evidence="2 4" id="KW-0808">Transferase</keyword>
<dbReference type="Proteomes" id="UP001165652">
    <property type="component" value="Unassembled WGS sequence"/>
</dbReference>
<accession>A0ABT5JDH1</accession>
<keyword evidence="8" id="KW-1185">Reference proteome</keyword>
<dbReference type="InterPro" id="IPR020613">
    <property type="entry name" value="Thiolase_CS"/>
</dbReference>
<dbReference type="Pfam" id="PF00108">
    <property type="entry name" value="Thiolase_N"/>
    <property type="match status" value="1"/>
</dbReference>
<dbReference type="PIRSF" id="PIRSF000429">
    <property type="entry name" value="Ac-CoA_Ac_transf"/>
    <property type="match status" value="1"/>
</dbReference>
<dbReference type="InterPro" id="IPR020616">
    <property type="entry name" value="Thiolase_N"/>
</dbReference>
<evidence type="ECO:0000259" key="5">
    <source>
        <dbReference type="Pfam" id="PF00108"/>
    </source>
</evidence>
<reference evidence="7" key="1">
    <citation type="journal article" date="2023" name="Microbiol Resour">
        <title>Genome Sequences of Rhodoplanes serenus and Two Thermotolerant Strains, Rhodoplanes tepidamans and 'Rhodoplanes cryptolactis,' Further Refine the Genus.</title>
        <authorList>
            <person name="Rayyan A.A."/>
            <person name="Kyndt J.A."/>
        </authorList>
    </citation>
    <scope>NUCLEOTIDE SEQUENCE</scope>
    <source>
        <strain evidence="7">DSM 9987</strain>
    </source>
</reference>
<dbReference type="PANTHER" id="PTHR18919:SF107">
    <property type="entry name" value="ACETYL-COA ACETYLTRANSFERASE, CYTOSOLIC"/>
    <property type="match status" value="1"/>
</dbReference>
<proteinExistence type="inferred from homology"/>
<dbReference type="SUPFAM" id="SSF53901">
    <property type="entry name" value="Thiolase-like"/>
    <property type="match status" value="2"/>
</dbReference>
<dbReference type="CDD" id="cd00751">
    <property type="entry name" value="thiolase"/>
    <property type="match status" value="1"/>
</dbReference>
<dbReference type="InterPro" id="IPR020617">
    <property type="entry name" value="Thiolase_C"/>
</dbReference>
<protein>
    <submittedName>
        <fullName evidence="7">Acetyl-CoA C-acetyltransferase</fullName>
    </submittedName>
</protein>
<organism evidence="7 8">
    <name type="scientific">Rhodoplanes tepidamans</name>
    <name type="common">Rhodoplanes cryptolactis</name>
    <dbReference type="NCBI Taxonomy" id="200616"/>
    <lineage>
        <taxon>Bacteria</taxon>
        <taxon>Pseudomonadati</taxon>
        <taxon>Pseudomonadota</taxon>
        <taxon>Alphaproteobacteria</taxon>
        <taxon>Hyphomicrobiales</taxon>
        <taxon>Nitrobacteraceae</taxon>
        <taxon>Rhodoplanes</taxon>
    </lineage>
</organism>
<dbReference type="PROSITE" id="PS00098">
    <property type="entry name" value="THIOLASE_1"/>
    <property type="match status" value="1"/>
</dbReference>
<comment type="similarity">
    <text evidence="1 4">Belongs to the thiolase-like superfamily. Thiolase family.</text>
</comment>
<dbReference type="PROSITE" id="PS00737">
    <property type="entry name" value="THIOLASE_2"/>
    <property type="match status" value="1"/>
</dbReference>
<sequence length="394" mass="40261">MTAMTDVVIVSATRTPIGSFNGTLSPLAGHELGQIAIVEALRRASVAPAEVDEVLLGQVLTAGQGQNPARQAAIKAGIPAEKTAVTINQVCGSGLRTVALAAQAIATGDAAIMVAGGQESMTRSLHATYLRAGIKMGPAEVLDTMIRDGLWDAFNGYHMGTTAENVAAKWSISREEQDAFATGSQNKAEAAQKAGRFNDEIVPVTIKSKKGDIVMSVDEFPRAGVTVEALAKLKPAFAKDGTVTAGNASGINDGAAALVLMSAKDAAARGLTPLARIASWATAGCDPSIMGIGPVPSSRKALQKAGWSVADLDLVEANEAFAAQACAVGREMGFDPAKLNVNGGAIALGHPIGASGARVLVSLLYEMGRRNAKKGLATLCIGGGMGIAMCVERA</sequence>
<feature type="domain" description="Thiolase N-terminal" evidence="5">
    <location>
        <begin position="7"/>
        <end position="263"/>
    </location>
</feature>
<name>A0ABT5JDH1_RHOTP</name>
<keyword evidence="3 4" id="KW-0012">Acyltransferase</keyword>
<evidence type="ECO:0000256" key="2">
    <source>
        <dbReference type="ARBA" id="ARBA00022679"/>
    </source>
</evidence>
<feature type="domain" description="Thiolase C-terminal" evidence="6">
    <location>
        <begin position="271"/>
        <end position="393"/>
    </location>
</feature>
<dbReference type="PROSITE" id="PS00099">
    <property type="entry name" value="THIOLASE_3"/>
    <property type="match status" value="1"/>
</dbReference>